<organism evidence="1 2">
    <name type="scientific">Exophiala spinifera</name>
    <dbReference type="NCBI Taxonomy" id="91928"/>
    <lineage>
        <taxon>Eukaryota</taxon>
        <taxon>Fungi</taxon>
        <taxon>Dikarya</taxon>
        <taxon>Ascomycota</taxon>
        <taxon>Pezizomycotina</taxon>
        <taxon>Eurotiomycetes</taxon>
        <taxon>Chaetothyriomycetidae</taxon>
        <taxon>Chaetothyriales</taxon>
        <taxon>Herpotrichiellaceae</taxon>
        <taxon>Exophiala</taxon>
    </lineage>
</organism>
<keyword evidence="2" id="KW-1185">Reference proteome</keyword>
<gene>
    <name evidence="1" type="ORF">PV08_11291</name>
</gene>
<dbReference type="RefSeq" id="XP_016230545.1">
    <property type="nucleotide sequence ID" value="XM_016385601.1"/>
</dbReference>
<name>A0A0D2BG34_9EURO</name>
<evidence type="ECO:0000313" key="2">
    <source>
        <dbReference type="Proteomes" id="UP000053328"/>
    </source>
</evidence>
<dbReference type="EMBL" id="KN847500">
    <property type="protein sequence ID" value="KIW10329.1"/>
    <property type="molecule type" value="Genomic_DNA"/>
</dbReference>
<sequence>MDETMSIRWWLSRLVFLQDRHRKDRLAEELVISRDEVEKLFDFSIRSLSGLQKSGVEAEDEVRVVEDIAWVPPEGPGFPVGWSQLDGVVCEHFGGVNGYVLRDMQQKGEQEKQERVDSFYITGEGILPTPVIVPSEWQASLTWTYTPNLFKKCSQPMLPTPSPWRLLTDRVVRSTVEN</sequence>
<dbReference type="AlphaFoldDB" id="A0A0D2BG34"/>
<reference evidence="1 2" key="1">
    <citation type="submission" date="2015-01" db="EMBL/GenBank/DDBJ databases">
        <title>The Genome Sequence of Exophiala spinifera CBS89968.</title>
        <authorList>
            <consortium name="The Broad Institute Genomics Platform"/>
            <person name="Cuomo C."/>
            <person name="de Hoog S."/>
            <person name="Gorbushina A."/>
            <person name="Stielow B."/>
            <person name="Teixiera M."/>
            <person name="Abouelleil A."/>
            <person name="Chapman S.B."/>
            <person name="Priest M."/>
            <person name="Young S.K."/>
            <person name="Wortman J."/>
            <person name="Nusbaum C."/>
            <person name="Birren B."/>
        </authorList>
    </citation>
    <scope>NUCLEOTIDE SEQUENCE [LARGE SCALE GENOMIC DNA]</scope>
    <source>
        <strain evidence="1 2">CBS 89968</strain>
    </source>
</reference>
<protein>
    <submittedName>
        <fullName evidence="1">Uncharacterized protein</fullName>
    </submittedName>
</protein>
<accession>A0A0D2BG34</accession>
<dbReference type="Proteomes" id="UP000053328">
    <property type="component" value="Unassembled WGS sequence"/>
</dbReference>
<dbReference type="GeneID" id="27338374"/>
<proteinExistence type="predicted"/>
<dbReference type="HOGENOM" id="CLU_1510629_0_0_1"/>
<dbReference type="VEuPathDB" id="FungiDB:PV08_11291"/>
<evidence type="ECO:0000313" key="1">
    <source>
        <dbReference type="EMBL" id="KIW10329.1"/>
    </source>
</evidence>